<keyword evidence="4" id="KW-1185">Reference proteome</keyword>
<gene>
    <name evidence="3" type="ORF">MIMGU_mgv11b020185mg</name>
</gene>
<dbReference type="EMBL" id="KI630437">
    <property type="protein sequence ID" value="EYU39980.1"/>
    <property type="molecule type" value="Genomic_DNA"/>
</dbReference>
<name>A0A022RM00_ERYGU</name>
<reference evidence="3 4" key="1">
    <citation type="journal article" date="2013" name="Proc. Natl. Acad. Sci. U.S.A.">
        <title>Fine-scale variation in meiotic recombination in Mimulus inferred from population shotgun sequencing.</title>
        <authorList>
            <person name="Hellsten U."/>
            <person name="Wright K.M."/>
            <person name="Jenkins J."/>
            <person name="Shu S."/>
            <person name="Yuan Y."/>
            <person name="Wessler S.R."/>
            <person name="Schmutz J."/>
            <person name="Willis J.H."/>
            <person name="Rokhsar D.S."/>
        </authorList>
    </citation>
    <scope>NUCLEOTIDE SEQUENCE [LARGE SCALE GENOMIC DNA]</scope>
    <source>
        <strain evidence="4">cv. DUN x IM62</strain>
    </source>
</reference>
<dbReference type="SUPFAM" id="SSF51735">
    <property type="entry name" value="NAD(P)-binding Rossmann-fold domains"/>
    <property type="match status" value="1"/>
</dbReference>
<dbReference type="STRING" id="4155.A0A022RM00"/>
<sequence length="142" mass="15188">MEAAANTLPLNGRVAIVTGASRGIGRAIAIHLRSLVINYAANSNQADLLVSELNSSANDENPSSPVAIAVKADVSSPGDVKSLFDRAEHEFNTPWNNVKKRCRDWWTAVQCNDVAQTIGFLVSDAGQWVNGQVIRVNGGFVV</sequence>
<dbReference type="Proteomes" id="UP000030748">
    <property type="component" value="Unassembled WGS sequence"/>
</dbReference>
<dbReference type="PRINTS" id="PR00081">
    <property type="entry name" value="GDHRDH"/>
</dbReference>
<organism evidence="3 4">
    <name type="scientific">Erythranthe guttata</name>
    <name type="common">Yellow monkey flower</name>
    <name type="synonym">Mimulus guttatus</name>
    <dbReference type="NCBI Taxonomy" id="4155"/>
    <lineage>
        <taxon>Eukaryota</taxon>
        <taxon>Viridiplantae</taxon>
        <taxon>Streptophyta</taxon>
        <taxon>Embryophyta</taxon>
        <taxon>Tracheophyta</taxon>
        <taxon>Spermatophyta</taxon>
        <taxon>Magnoliopsida</taxon>
        <taxon>eudicotyledons</taxon>
        <taxon>Gunneridae</taxon>
        <taxon>Pentapetalae</taxon>
        <taxon>asterids</taxon>
        <taxon>lamiids</taxon>
        <taxon>Lamiales</taxon>
        <taxon>Phrymaceae</taxon>
        <taxon>Erythranthe</taxon>
    </lineage>
</organism>
<dbReference type="InterPro" id="IPR002347">
    <property type="entry name" value="SDR_fam"/>
</dbReference>
<dbReference type="Gene3D" id="3.40.50.720">
    <property type="entry name" value="NAD(P)-binding Rossmann-like Domain"/>
    <property type="match status" value="2"/>
</dbReference>
<keyword evidence="2" id="KW-0560">Oxidoreductase</keyword>
<evidence type="ECO:0000256" key="2">
    <source>
        <dbReference type="ARBA" id="ARBA00023002"/>
    </source>
</evidence>
<dbReference type="InterPro" id="IPR036291">
    <property type="entry name" value="NAD(P)-bd_dom_sf"/>
</dbReference>
<dbReference type="AlphaFoldDB" id="A0A022RM00"/>
<evidence type="ECO:0000313" key="3">
    <source>
        <dbReference type="EMBL" id="EYU39980.1"/>
    </source>
</evidence>
<dbReference type="PhylomeDB" id="A0A022RM00"/>
<proteinExistence type="inferred from homology"/>
<dbReference type="PANTHER" id="PTHR48107">
    <property type="entry name" value="NADPH-DEPENDENT ALDEHYDE REDUCTASE-LIKE PROTEIN, CHLOROPLASTIC-RELATED"/>
    <property type="match status" value="1"/>
</dbReference>
<protein>
    <submittedName>
        <fullName evidence="3">Uncharacterized protein</fullName>
    </submittedName>
</protein>
<evidence type="ECO:0000256" key="1">
    <source>
        <dbReference type="ARBA" id="ARBA00006484"/>
    </source>
</evidence>
<dbReference type="eggNOG" id="KOG0725">
    <property type="taxonomic scope" value="Eukaryota"/>
</dbReference>
<evidence type="ECO:0000313" key="4">
    <source>
        <dbReference type="Proteomes" id="UP000030748"/>
    </source>
</evidence>
<dbReference type="GO" id="GO:0016614">
    <property type="term" value="F:oxidoreductase activity, acting on CH-OH group of donors"/>
    <property type="evidence" value="ECO:0007669"/>
    <property type="project" value="UniProtKB-ARBA"/>
</dbReference>
<comment type="similarity">
    <text evidence="1">Belongs to the short-chain dehydrogenases/reductases (SDR) family.</text>
</comment>
<dbReference type="Pfam" id="PF00106">
    <property type="entry name" value="adh_short"/>
    <property type="match status" value="1"/>
</dbReference>
<dbReference type="PANTHER" id="PTHR48107:SF12">
    <property type="entry name" value="NAD DEPENDENT EPIMERASE_DEHYDRATASE FAMILY PROTEIN, EXPRESSED"/>
    <property type="match status" value="1"/>
</dbReference>
<accession>A0A022RM00</accession>